<dbReference type="EMBL" id="DVJI01000005">
    <property type="protein sequence ID" value="HIS70549.1"/>
    <property type="molecule type" value="Genomic_DNA"/>
</dbReference>
<protein>
    <submittedName>
        <fullName evidence="2">Uncharacterized protein</fullName>
    </submittedName>
</protein>
<accession>A0A9D1FF18</accession>
<sequence>MKANRAIIHYSLFAALVGLMPAGADAALRVGNHSRSYAEAYQQVNALRNSAATVETPVVTTPSTDTENNLPVRVADENLAQQIASGATNTPVAFNQLEQCSMIYPNGEFAWDNPTLGNGAGGADTCVAVVELRGYQAAPDGSDLVLARATLAAGDTMTCNISEFPEATMNVSAVESFVFPADAAPTMDDVVKQMNQEQKQNAGLKIAAGVLIGGLGGNMTGANDRGNDSLLGTDKGKMQNTVVGALVGGGIAAGSTYAGKVAGDTIMSAGVNAAAGSVVGNMSGTGDSVLRIEDCNLPDIGKTSCLWGALITSTTLSGDEVAFYNIDTDETYVCNAQMQNCKSERLVSVYLDAFADTNIDDVDKAEMQNKVRSDSSLQYYMATNSSNISMVSANDSASTSGVDTSRGIWTKVKSAGRIDRQISAMIEMRDKAFGMSQSDWRDWRRSNSAGIPIYGRSTNGDAYVLPEGTDARIQNFYPLKVDASDGSLIDFGNKARLKSTLIGAGVGGALGGLSGYQGAQLDVQNRWVTAVREYEDSLSKVYCATGNRYLSAYNDTVFIPTMTVTSE</sequence>
<feature type="signal peptide" evidence="1">
    <location>
        <begin position="1"/>
        <end position="26"/>
    </location>
</feature>
<organism evidence="2 3">
    <name type="scientific">Candidatus Enterousia intestinigallinarum</name>
    <dbReference type="NCBI Taxonomy" id="2840790"/>
    <lineage>
        <taxon>Bacteria</taxon>
        <taxon>Pseudomonadati</taxon>
        <taxon>Pseudomonadota</taxon>
        <taxon>Alphaproteobacteria</taxon>
        <taxon>Candidatus Enterousia</taxon>
    </lineage>
</organism>
<evidence type="ECO:0000256" key="1">
    <source>
        <dbReference type="SAM" id="SignalP"/>
    </source>
</evidence>
<evidence type="ECO:0000313" key="2">
    <source>
        <dbReference type="EMBL" id="HIS70549.1"/>
    </source>
</evidence>
<comment type="caution">
    <text evidence="2">The sequence shown here is derived from an EMBL/GenBank/DDBJ whole genome shotgun (WGS) entry which is preliminary data.</text>
</comment>
<name>A0A9D1FF18_9PROT</name>
<gene>
    <name evidence="2" type="ORF">IAD02_00980</name>
</gene>
<feature type="chain" id="PRO_5038780177" evidence="1">
    <location>
        <begin position="27"/>
        <end position="567"/>
    </location>
</feature>
<reference evidence="2" key="2">
    <citation type="journal article" date="2021" name="PeerJ">
        <title>Extensive microbial diversity within the chicken gut microbiome revealed by metagenomics and culture.</title>
        <authorList>
            <person name="Gilroy R."/>
            <person name="Ravi A."/>
            <person name="Getino M."/>
            <person name="Pursley I."/>
            <person name="Horton D.L."/>
            <person name="Alikhan N.F."/>
            <person name="Baker D."/>
            <person name="Gharbi K."/>
            <person name="Hall N."/>
            <person name="Watson M."/>
            <person name="Adriaenssens E.M."/>
            <person name="Foster-Nyarko E."/>
            <person name="Jarju S."/>
            <person name="Secka A."/>
            <person name="Antonio M."/>
            <person name="Oren A."/>
            <person name="Chaudhuri R.R."/>
            <person name="La Ragione R."/>
            <person name="Hildebrand F."/>
            <person name="Pallen M.J."/>
        </authorList>
    </citation>
    <scope>NUCLEOTIDE SEQUENCE</scope>
    <source>
        <strain evidence="2">ChiGjej3B3-5194</strain>
    </source>
</reference>
<dbReference type="Proteomes" id="UP000886742">
    <property type="component" value="Unassembled WGS sequence"/>
</dbReference>
<reference evidence="2" key="1">
    <citation type="submission" date="2020-10" db="EMBL/GenBank/DDBJ databases">
        <authorList>
            <person name="Gilroy R."/>
        </authorList>
    </citation>
    <scope>NUCLEOTIDE SEQUENCE</scope>
    <source>
        <strain evidence="2">ChiGjej3B3-5194</strain>
    </source>
</reference>
<keyword evidence="1" id="KW-0732">Signal</keyword>
<proteinExistence type="predicted"/>
<evidence type="ECO:0000313" key="3">
    <source>
        <dbReference type="Proteomes" id="UP000886742"/>
    </source>
</evidence>
<dbReference type="AlphaFoldDB" id="A0A9D1FF18"/>